<dbReference type="EMBL" id="JAFEJA010000002">
    <property type="protein sequence ID" value="MBM9622742.1"/>
    <property type="molecule type" value="Genomic_DNA"/>
</dbReference>
<gene>
    <name evidence="1" type="ORF">JE024_29195</name>
</gene>
<comment type="caution">
    <text evidence="1">The sequence shown here is derived from an EMBL/GenBank/DDBJ whole genome shotgun (WGS) entry which is preliminary data.</text>
</comment>
<organism evidence="1 2">
    <name type="scientific">Streptomyces zhihengii</name>
    <dbReference type="NCBI Taxonomy" id="1818004"/>
    <lineage>
        <taxon>Bacteria</taxon>
        <taxon>Bacillati</taxon>
        <taxon>Actinomycetota</taxon>
        <taxon>Actinomycetes</taxon>
        <taxon>Kitasatosporales</taxon>
        <taxon>Streptomycetaceae</taxon>
        <taxon>Streptomyces</taxon>
    </lineage>
</organism>
<protein>
    <submittedName>
        <fullName evidence="1">SUKH-3 domain-containing protein</fullName>
    </submittedName>
</protein>
<sequence>MRRPTAPRSEIDAWLSAHGWHADREKEPENLAKAGELIALRVEGAAGQGFPLEPWDEVRRFVASFVGLEFPMPKAPERVFRANPTFGYAGDAEDITELAENLGQRLFPVGWESTENGIVLLDDTGRFFYLHYTGPYFLGADETQALSSLMTGDQEDAEGHFV</sequence>
<dbReference type="Proteomes" id="UP000664109">
    <property type="component" value="Unassembled WGS sequence"/>
</dbReference>
<dbReference type="RefSeq" id="WP_205376960.1">
    <property type="nucleotide sequence ID" value="NZ_JAFEJA010000002.1"/>
</dbReference>
<name>A0ABS2UZ80_9ACTN</name>
<evidence type="ECO:0000313" key="2">
    <source>
        <dbReference type="Proteomes" id="UP000664109"/>
    </source>
</evidence>
<dbReference type="InterPro" id="IPR025850">
    <property type="entry name" value="SUKH-3"/>
</dbReference>
<proteinExistence type="predicted"/>
<accession>A0ABS2UZ80</accession>
<reference evidence="1 2" key="1">
    <citation type="journal article" date="2016" name="Arch. Microbiol.">
        <title>Streptomyces zhihengii sp. nov., isolated from rhizospheric soil of Psammosilene tunicoides.</title>
        <authorList>
            <person name="Huang M.J."/>
            <person name="Fei J.J."/>
            <person name="Salam N."/>
            <person name="Kim C.J."/>
            <person name="Hozzein W.N."/>
            <person name="Xiao M."/>
            <person name="Huang H.Q."/>
            <person name="Li W.J."/>
        </authorList>
    </citation>
    <scope>NUCLEOTIDE SEQUENCE [LARGE SCALE GENOMIC DNA]</scope>
    <source>
        <strain evidence="1 2">YIM T102</strain>
    </source>
</reference>
<dbReference type="Pfam" id="PF14433">
    <property type="entry name" value="SUKH-3"/>
    <property type="match status" value="1"/>
</dbReference>
<keyword evidence="2" id="KW-1185">Reference proteome</keyword>
<evidence type="ECO:0000313" key="1">
    <source>
        <dbReference type="EMBL" id="MBM9622742.1"/>
    </source>
</evidence>